<dbReference type="InterPro" id="IPR058923">
    <property type="entry name" value="RCC1-like_dom"/>
</dbReference>
<evidence type="ECO:0000259" key="4">
    <source>
        <dbReference type="Pfam" id="PF25390"/>
    </source>
</evidence>
<evidence type="ECO:0000313" key="8">
    <source>
        <dbReference type="Proteomes" id="UP001217963"/>
    </source>
</evidence>
<accession>A0A9Q9F811</accession>
<dbReference type="GO" id="GO:0005737">
    <property type="term" value="C:cytoplasm"/>
    <property type="evidence" value="ECO:0007669"/>
    <property type="project" value="TreeGrafter"/>
</dbReference>
<reference evidence="5" key="1">
    <citation type="submission" date="2021-05" db="EMBL/GenBank/DDBJ databases">
        <title>Encephalitozoon hellem ATCC 50604 Complete Genome.</title>
        <authorList>
            <person name="Mascarenhas dos Santos A.C."/>
            <person name="Julian A.T."/>
            <person name="Pombert J.-F."/>
        </authorList>
    </citation>
    <scope>NUCLEOTIDE SEQUENCE</scope>
    <source>
        <strain evidence="5">ATCC 50604</strain>
    </source>
</reference>
<feature type="repeat" description="RCC1" evidence="3">
    <location>
        <begin position="102"/>
        <end position="153"/>
    </location>
</feature>
<reference evidence="6 8" key="2">
    <citation type="submission" date="2023-02" db="EMBL/GenBank/DDBJ databases">
        <title>Encephalitozoon hellem ATCC 50451 complete genome.</title>
        <authorList>
            <person name="Mascarenhas dos Santos A.C."/>
            <person name="Julian A.T."/>
            <person name="Pombert J.-F."/>
        </authorList>
    </citation>
    <scope>NUCLEOTIDE SEQUENCE [LARGE SCALE GENOMIC DNA]</scope>
    <source>
        <strain evidence="6 8">ATCC 50451</strain>
    </source>
</reference>
<evidence type="ECO:0000313" key="5">
    <source>
        <dbReference type="EMBL" id="UTX43044.1"/>
    </source>
</evidence>
<dbReference type="InterPro" id="IPR009091">
    <property type="entry name" value="RCC1/BLIP-II"/>
</dbReference>
<dbReference type="Proteomes" id="UP001217963">
    <property type="component" value="Chromosome IV"/>
</dbReference>
<dbReference type="InterPro" id="IPR051553">
    <property type="entry name" value="Ran_GTPase-activating"/>
</dbReference>
<evidence type="ECO:0000313" key="7">
    <source>
        <dbReference type="Proteomes" id="UP001059546"/>
    </source>
</evidence>
<feature type="repeat" description="RCC1" evidence="3">
    <location>
        <begin position="1"/>
        <end position="53"/>
    </location>
</feature>
<sequence>MSVFVFGSNAISQLGLGEDEGSTHVPTRLSFFDGMSLTKVRCGSLHTLILDSEGTLYSWGCNDEGALGRDGDESTPQKVCLGEKIVDMDCGASISAALTSSGHVYVWGTFRSTNGAFGLTPKESISFIPIKVPLKNIQTLSAGQNFIAALDSKNAIFTFGSNEFGELGRRTSERNKLRALIPDAVTTPRRRLQNYRFKSVGCGLNHLIALNTDEEAYCWGSNLYGQLGHDKAESTFSKHKVPLEGIIQVAGGENHSLFVTRDGCLYGCGRNKEGQLGIQSTESIRSPVRLGLYGVEAVRSYNSFNICKIGNELYSWGTGFNGALGHEEETLFLPKRIPFDFPKVIDFDVGNDFSVVVTE</sequence>
<organism evidence="5 7">
    <name type="scientific">Encephalitozoon hellem</name>
    <name type="common">Microsporidian parasite</name>
    <dbReference type="NCBI Taxonomy" id="27973"/>
    <lineage>
        <taxon>Eukaryota</taxon>
        <taxon>Fungi</taxon>
        <taxon>Fungi incertae sedis</taxon>
        <taxon>Microsporidia</taxon>
        <taxon>Unikaryonidae</taxon>
        <taxon>Encephalitozoon</taxon>
    </lineage>
</organism>
<dbReference type="EMBL" id="CP119065">
    <property type="protein sequence ID" value="WEL38501.1"/>
    <property type="molecule type" value="Genomic_DNA"/>
</dbReference>
<dbReference type="GO" id="GO:0005085">
    <property type="term" value="F:guanyl-nucleotide exchange factor activity"/>
    <property type="evidence" value="ECO:0007669"/>
    <property type="project" value="TreeGrafter"/>
</dbReference>
<dbReference type="OrthoDB" id="61110at2759"/>
<keyword evidence="8" id="KW-1185">Reference proteome</keyword>
<dbReference type="PROSITE" id="PS50012">
    <property type="entry name" value="RCC1_3"/>
    <property type="match status" value="6"/>
</dbReference>
<evidence type="ECO:0000256" key="2">
    <source>
        <dbReference type="ARBA" id="ARBA00022737"/>
    </source>
</evidence>
<dbReference type="PANTHER" id="PTHR45982">
    <property type="entry name" value="REGULATOR OF CHROMOSOME CONDENSATION"/>
    <property type="match status" value="1"/>
</dbReference>
<dbReference type="SUPFAM" id="SSF50985">
    <property type="entry name" value="RCC1/BLIP-II"/>
    <property type="match status" value="1"/>
</dbReference>
<evidence type="ECO:0000256" key="1">
    <source>
        <dbReference type="ARBA" id="ARBA00022658"/>
    </source>
</evidence>
<dbReference type="InterPro" id="IPR000408">
    <property type="entry name" value="Reg_chr_condens"/>
</dbReference>
<keyword evidence="2" id="KW-0677">Repeat</keyword>
<evidence type="ECO:0000256" key="3">
    <source>
        <dbReference type="PROSITE-ProRule" id="PRU00235"/>
    </source>
</evidence>
<proteinExistence type="predicted"/>
<dbReference type="Pfam" id="PF25390">
    <property type="entry name" value="WD40_RLD"/>
    <property type="match status" value="1"/>
</dbReference>
<dbReference type="AlphaFoldDB" id="A0A9Q9F811"/>
<dbReference type="PROSITE" id="PS00626">
    <property type="entry name" value="RCC1_2"/>
    <property type="match status" value="2"/>
</dbReference>
<feature type="repeat" description="RCC1" evidence="3">
    <location>
        <begin position="54"/>
        <end position="101"/>
    </location>
</feature>
<feature type="repeat" description="RCC1" evidence="3">
    <location>
        <begin position="154"/>
        <end position="213"/>
    </location>
</feature>
<name>A0A9Q9F811_ENCHE</name>
<feature type="domain" description="RCC1-like" evidence="4">
    <location>
        <begin position="3"/>
        <end position="356"/>
    </location>
</feature>
<dbReference type="Gene3D" id="2.130.10.30">
    <property type="entry name" value="Regulator of chromosome condensation 1/beta-lactamase-inhibitor protein II"/>
    <property type="match status" value="1"/>
</dbReference>
<dbReference type="Proteomes" id="UP001059546">
    <property type="component" value="Chromosome IV"/>
</dbReference>
<feature type="repeat" description="RCC1" evidence="3">
    <location>
        <begin position="311"/>
        <end position="359"/>
    </location>
</feature>
<feature type="repeat" description="RCC1" evidence="3">
    <location>
        <begin position="214"/>
        <end position="262"/>
    </location>
</feature>
<evidence type="ECO:0000313" key="6">
    <source>
        <dbReference type="EMBL" id="WEL38501.1"/>
    </source>
</evidence>
<dbReference type="PRINTS" id="PR00633">
    <property type="entry name" value="RCCNDNSATION"/>
</dbReference>
<protein>
    <submittedName>
        <fullName evidence="6">Chromatin-binding protein BJ1</fullName>
    </submittedName>
    <submittedName>
        <fullName evidence="5">Regulator of chromosome condensation domain-containing protein</fullName>
    </submittedName>
</protein>
<gene>
    <name evidence="5" type="ORF">GPU96_04g07790</name>
    <name evidence="6" type="ORF">PFJ87_04g01770</name>
</gene>
<dbReference type="PANTHER" id="PTHR45982:SF1">
    <property type="entry name" value="REGULATOR OF CHROMOSOME CONDENSATION"/>
    <property type="match status" value="1"/>
</dbReference>
<dbReference type="EMBL" id="CP075150">
    <property type="protein sequence ID" value="UTX43044.1"/>
    <property type="molecule type" value="Genomic_DNA"/>
</dbReference>
<keyword evidence="1" id="KW-0344">Guanine-nucleotide releasing factor</keyword>